<keyword evidence="9" id="KW-0670">Pyruvate</keyword>
<dbReference type="GO" id="GO:0006086">
    <property type="term" value="P:pyruvate decarboxylation to acetyl-CoA"/>
    <property type="evidence" value="ECO:0007669"/>
    <property type="project" value="InterPro"/>
</dbReference>
<dbReference type="InterPro" id="IPR006257">
    <property type="entry name" value="LAT1"/>
</dbReference>
<dbReference type="InterPro" id="IPR045257">
    <property type="entry name" value="E2/Pdx1"/>
</dbReference>
<dbReference type="PANTHER" id="PTHR23151:SF90">
    <property type="entry name" value="DIHYDROLIPOYLLYSINE-RESIDUE ACETYLTRANSFERASE COMPONENT OF PYRUVATE DEHYDROGENASE COMPLEX, MITOCHONDRIAL-RELATED"/>
    <property type="match status" value="1"/>
</dbReference>
<dbReference type="CDD" id="cd06849">
    <property type="entry name" value="lipoyl_domain"/>
    <property type="match status" value="1"/>
</dbReference>
<dbReference type="Gene3D" id="4.10.320.10">
    <property type="entry name" value="E3-binding domain"/>
    <property type="match status" value="1"/>
</dbReference>
<dbReference type="InterPro" id="IPR011053">
    <property type="entry name" value="Single_hybrid_motif"/>
</dbReference>
<dbReference type="NCBIfam" id="TIGR01349">
    <property type="entry name" value="PDHac_trf_mito"/>
    <property type="match status" value="1"/>
</dbReference>
<comment type="subcellular location">
    <subcellularLocation>
        <location evidence="5">Mitochondrion</location>
    </subcellularLocation>
</comment>
<name>Q1EGH5_NYCOV</name>
<dbReference type="Pfam" id="PF00364">
    <property type="entry name" value="Biotin_lipoyl"/>
    <property type="match status" value="1"/>
</dbReference>
<dbReference type="PROSITE" id="PS51826">
    <property type="entry name" value="PSBD"/>
    <property type="match status" value="1"/>
</dbReference>
<dbReference type="SUPFAM" id="SSF52777">
    <property type="entry name" value="CoA-dependent acyltransferases"/>
    <property type="match status" value="1"/>
</dbReference>
<dbReference type="PANTHER" id="PTHR23151">
    <property type="entry name" value="DIHYDROLIPOAMIDE ACETYL/SUCCINYL-TRANSFERASE-RELATED"/>
    <property type="match status" value="1"/>
</dbReference>
<comment type="cofactor">
    <cofactor evidence="5">
        <name>(R)-lipoate</name>
        <dbReference type="ChEBI" id="CHEBI:83088"/>
    </cofactor>
    <text evidence="5">Binds 1 lipoyl cofactor covalently.</text>
</comment>
<protein>
    <recommendedName>
        <fullName evidence="5">Acetyltransferase component of pyruvate dehydrogenase complex</fullName>
        <ecNumber evidence="5">2.3.1.12</ecNumber>
    </recommendedName>
</protein>
<dbReference type="EC" id="2.3.1.12" evidence="5"/>
<dbReference type="SUPFAM" id="SSF47005">
    <property type="entry name" value="Peripheral subunit-binding domain of 2-oxo acid dehydrogenase complex"/>
    <property type="match status" value="1"/>
</dbReference>
<keyword evidence="3 5" id="KW-0450">Lipoyl</keyword>
<dbReference type="FunFam" id="4.10.320.10:FF:000002">
    <property type="entry name" value="Dihydrolipoamide acetyltransferase component of pyruvate dehydrogenase complex"/>
    <property type="match status" value="1"/>
</dbReference>
<evidence type="ECO:0000256" key="2">
    <source>
        <dbReference type="ARBA" id="ARBA00022679"/>
    </source>
</evidence>
<sequence length="485" mass="52925">MLSRLLYVGKAVAVAGRARGSNLHAYSNRSFLTVKSKPAQFPNSLGMARAFSSYPEHKVLDLPNLSPTMTKGYITKWYKKEGDPVTAGDVICDVETDKATVGYEMVEDGVIAKILMPEGSKEVPLGKPVAIMVTEAKDVAAFKDYKPEAAAKPAAKKEEAPKRETKSREEAPRESKRSEGRVRAAPAAKKFAEENNIDLSEVTGSGPGGRILKEDIIAFMESQTKEKPKAESKPEATSEPKKSKPPVNIPGMPEFTDIELTNYKRVTAERLTEAKQTVPLFYVSVECEVDKLLTLRSQLNKIASTKISINDMLIKACSLACLKVPVTNSSWMGDFVRRYKDVDMSVAVQTPNGLITPIVPRANLKGFEQIAKITKELIAKAKDGTLKPEQFIGGTFTISNAGMYGISQLIPIVNPPQACILGVSAVEKKVVVDEAKNEHMPAPLRIASKMTVSLSCDHRVVDGAGGAEWTQEFKKLIENPALMML</sequence>
<feature type="region of interest" description="Disordered" evidence="6">
    <location>
        <begin position="222"/>
        <end position="254"/>
    </location>
</feature>
<gene>
    <name evidence="9" type="primary">E2</name>
</gene>
<dbReference type="EMBL" id="AY623927">
    <property type="protein sequence ID" value="AAV32096.1"/>
    <property type="molecule type" value="Genomic_DNA"/>
</dbReference>
<dbReference type="Pfam" id="PF00198">
    <property type="entry name" value="2-oxoacid_dh"/>
    <property type="match status" value="1"/>
</dbReference>
<feature type="domain" description="Lipoyl-binding" evidence="7">
    <location>
        <begin position="57"/>
        <end position="133"/>
    </location>
</feature>
<evidence type="ECO:0000259" key="8">
    <source>
        <dbReference type="PROSITE" id="PS51826"/>
    </source>
</evidence>
<evidence type="ECO:0000259" key="7">
    <source>
        <dbReference type="PROSITE" id="PS50968"/>
    </source>
</evidence>
<dbReference type="InterPro" id="IPR023213">
    <property type="entry name" value="CAT-like_dom_sf"/>
</dbReference>
<feature type="compositionally biased region" description="Basic and acidic residues" evidence="6">
    <location>
        <begin position="223"/>
        <end position="242"/>
    </location>
</feature>
<dbReference type="Gene3D" id="2.40.50.100">
    <property type="match status" value="1"/>
</dbReference>
<dbReference type="InterPro" id="IPR001078">
    <property type="entry name" value="2-oxoacid_DH_actylTfrase"/>
</dbReference>
<comment type="similarity">
    <text evidence="1 5">Belongs to the 2-oxoacid dehydrogenase family.</text>
</comment>
<organism evidence="9">
    <name type="scientific">Nyctotherus ovalis</name>
    <name type="common">Ciliate protozoan</name>
    <dbReference type="NCBI Taxonomy" id="70075"/>
    <lineage>
        <taxon>Eukaryota</taxon>
        <taxon>Sar</taxon>
        <taxon>Alveolata</taxon>
        <taxon>Ciliophora</taxon>
        <taxon>Intramacronucleata</taxon>
        <taxon>Armophorea</taxon>
        <taxon>Clevelandellida</taxon>
        <taxon>Nyctotheridae</taxon>
        <taxon>Nyctotherus</taxon>
    </lineage>
</organism>
<evidence type="ECO:0000256" key="6">
    <source>
        <dbReference type="SAM" id="MobiDB-lite"/>
    </source>
</evidence>
<evidence type="ECO:0000256" key="1">
    <source>
        <dbReference type="ARBA" id="ARBA00007317"/>
    </source>
</evidence>
<reference evidence="9" key="1">
    <citation type="submission" date="2004-05" db="EMBL/GenBank/DDBJ databases">
        <title>A mitochondrial pyruvate dehydrogenase from the hydrogenosomes of the anaerobic ciliate Nyctotherus ovalis.</title>
        <authorList>
            <person name="Boxma B."/>
            <person name="van Hellemond J."/>
            <person name="van Alen T."/>
            <person name="Ricard G."/>
            <person name="Cremers G."/>
            <person name="Huynen M."/>
            <person name="Tielens A."/>
            <person name="Hackstein J."/>
        </authorList>
    </citation>
    <scope>NUCLEOTIDE SEQUENCE</scope>
</reference>
<dbReference type="InterPro" id="IPR036625">
    <property type="entry name" value="E3-bd_dom_sf"/>
</dbReference>
<evidence type="ECO:0000256" key="5">
    <source>
        <dbReference type="RuleBase" id="RU361137"/>
    </source>
</evidence>
<keyword evidence="2 5" id="KW-0808">Transferase</keyword>
<keyword evidence="4 5" id="KW-0012">Acyltransferase</keyword>
<dbReference type="GO" id="GO:0045254">
    <property type="term" value="C:pyruvate dehydrogenase complex"/>
    <property type="evidence" value="ECO:0007669"/>
    <property type="project" value="UniProtKB-UniRule"/>
</dbReference>
<evidence type="ECO:0000313" key="9">
    <source>
        <dbReference type="EMBL" id="AAV32096.1"/>
    </source>
</evidence>
<dbReference type="FunFam" id="2.40.50.100:FF:000010">
    <property type="entry name" value="Acetyltransferase component of pyruvate dehydrogenase complex"/>
    <property type="match status" value="1"/>
</dbReference>
<evidence type="ECO:0000256" key="4">
    <source>
        <dbReference type="ARBA" id="ARBA00023315"/>
    </source>
</evidence>
<feature type="domain" description="Peripheral subunit-binding (PSBD)" evidence="8">
    <location>
        <begin position="183"/>
        <end position="220"/>
    </location>
</feature>
<evidence type="ECO:0000256" key="3">
    <source>
        <dbReference type="ARBA" id="ARBA00022823"/>
    </source>
</evidence>
<dbReference type="GO" id="GO:0005739">
    <property type="term" value="C:mitochondrion"/>
    <property type="evidence" value="ECO:0007669"/>
    <property type="project" value="UniProtKB-SubCell"/>
</dbReference>
<dbReference type="SUPFAM" id="SSF51230">
    <property type="entry name" value="Single hybrid motif"/>
    <property type="match status" value="1"/>
</dbReference>
<accession>Q1EGH5</accession>
<dbReference type="AlphaFoldDB" id="Q1EGH5"/>
<dbReference type="PROSITE" id="PS50968">
    <property type="entry name" value="BIOTINYL_LIPOYL"/>
    <property type="match status" value="1"/>
</dbReference>
<comment type="function">
    <text evidence="5">The pyruvate dehydrogenase complex catalyzes the overall conversion of pyruvate to acetyl-CoA and CO(2).</text>
</comment>
<proteinExistence type="inferred from homology"/>
<dbReference type="InterPro" id="IPR004167">
    <property type="entry name" value="PSBD"/>
</dbReference>
<dbReference type="Gene3D" id="3.30.559.10">
    <property type="entry name" value="Chloramphenicol acetyltransferase-like domain"/>
    <property type="match status" value="1"/>
</dbReference>
<dbReference type="Pfam" id="PF02817">
    <property type="entry name" value="E3_binding"/>
    <property type="match status" value="1"/>
</dbReference>
<dbReference type="GO" id="GO:0004742">
    <property type="term" value="F:dihydrolipoyllysine-residue acetyltransferase activity"/>
    <property type="evidence" value="ECO:0007669"/>
    <property type="project" value="UniProtKB-UniRule"/>
</dbReference>
<dbReference type="InterPro" id="IPR000089">
    <property type="entry name" value="Biotin_lipoyl"/>
</dbReference>
<comment type="catalytic activity">
    <reaction evidence="5">
        <text>N(6)-[(R)-dihydrolipoyl]-L-lysyl-[protein] + acetyl-CoA = N(6)-[(R)-S(8)-acetyldihydrolipoyl]-L-lysyl-[protein] + CoA</text>
        <dbReference type="Rhea" id="RHEA:17017"/>
        <dbReference type="Rhea" id="RHEA-COMP:10475"/>
        <dbReference type="Rhea" id="RHEA-COMP:10478"/>
        <dbReference type="ChEBI" id="CHEBI:57287"/>
        <dbReference type="ChEBI" id="CHEBI:57288"/>
        <dbReference type="ChEBI" id="CHEBI:83100"/>
        <dbReference type="ChEBI" id="CHEBI:83111"/>
        <dbReference type="EC" id="2.3.1.12"/>
    </reaction>
</comment>
<feature type="region of interest" description="Disordered" evidence="6">
    <location>
        <begin position="149"/>
        <end position="189"/>
    </location>
</feature>
<feature type="compositionally biased region" description="Basic and acidic residues" evidence="6">
    <location>
        <begin position="149"/>
        <end position="182"/>
    </location>
</feature>